<dbReference type="RefSeq" id="WP_009577247.1">
    <property type="nucleotide sequence ID" value="NZ_AEIG01000135.1"/>
</dbReference>
<dbReference type="eggNOG" id="COG0451">
    <property type="taxonomic scope" value="Bacteria"/>
</dbReference>
<dbReference type="PANTHER" id="PTHR48079:SF6">
    <property type="entry name" value="NAD(P)-BINDING DOMAIN-CONTAINING PROTEIN-RELATED"/>
    <property type="match status" value="1"/>
</dbReference>
<organism evidence="1 2">
    <name type="scientific">Aequoribacter fuscus</name>
    <dbReference type="NCBI Taxonomy" id="2518989"/>
    <lineage>
        <taxon>Bacteria</taxon>
        <taxon>Pseudomonadati</taxon>
        <taxon>Pseudomonadota</taxon>
        <taxon>Gammaproteobacteria</taxon>
        <taxon>Cellvibrionales</taxon>
        <taxon>Halieaceae</taxon>
        <taxon>Aequoribacter</taxon>
    </lineage>
</organism>
<dbReference type="EMBL" id="AEIG01000135">
    <property type="protein sequence ID" value="EGG28289.1"/>
    <property type="molecule type" value="Genomic_DNA"/>
</dbReference>
<evidence type="ECO:0000313" key="2">
    <source>
        <dbReference type="Proteomes" id="UP000005615"/>
    </source>
</evidence>
<dbReference type="InterPro" id="IPR001509">
    <property type="entry name" value="Epimerase_deHydtase"/>
</dbReference>
<sequence length="301" mass="32371">MKVLVVGGSGLIGGTIALELQKRGHDVTIMSRKAAESGPLAGFKHLEGNYIYDNIDDGRLQGFDALVFSAAADVRNIPQDGSITPEAFYTQANDIAVPRFFQAAKDAGIKKSVLIGTFYPQVAPQQIGVDAYVTSRHNAAQGALALADENFSVCALNPPFVLGHLESVSAPHLDALVHYSRGHIPDIPVFAPKGGTNHISTHSLAIATCNALENGENGKGYLIGDENLSWKEYLELWFAAAGNPVELEVRDEEHPFFPNIILFAGPGATVSFDMSDEDMAVLDYPRNQIADLVKEIVDLTP</sequence>
<dbReference type="STRING" id="2518989.IMCC3088_502"/>
<dbReference type="GO" id="GO:0004029">
    <property type="term" value="F:aldehyde dehydrogenase (NAD+) activity"/>
    <property type="evidence" value="ECO:0007669"/>
    <property type="project" value="TreeGrafter"/>
</dbReference>
<keyword evidence="2" id="KW-1185">Reference proteome</keyword>
<dbReference type="Pfam" id="PF01370">
    <property type="entry name" value="Epimerase"/>
    <property type="match status" value="1"/>
</dbReference>
<dbReference type="SUPFAM" id="SSF51735">
    <property type="entry name" value="NAD(P)-binding Rossmann-fold domains"/>
    <property type="match status" value="1"/>
</dbReference>
<protein>
    <submittedName>
        <fullName evidence="1">NAD-dependent epimerase/dehydratase</fullName>
    </submittedName>
</protein>
<name>F3L5V3_9GAMM</name>
<dbReference type="Gene3D" id="3.40.50.720">
    <property type="entry name" value="NAD(P)-binding Rossmann-like Domain"/>
    <property type="match status" value="1"/>
</dbReference>
<evidence type="ECO:0000313" key="1">
    <source>
        <dbReference type="EMBL" id="EGG28289.1"/>
    </source>
</evidence>
<dbReference type="InterPro" id="IPR051783">
    <property type="entry name" value="NAD(P)-dependent_oxidoreduct"/>
</dbReference>
<dbReference type="PANTHER" id="PTHR48079">
    <property type="entry name" value="PROTEIN YEEZ"/>
    <property type="match status" value="1"/>
</dbReference>
<dbReference type="OrthoDB" id="5723970at2"/>
<reference evidence="1 2" key="1">
    <citation type="journal article" date="2011" name="J. Bacteriol.">
        <title>Genome sequence of strain IMCC3088, a proteorhodopsin-containing marine bacterium belonging to the OM60/NOR5 clade.</title>
        <authorList>
            <person name="Jang Y."/>
            <person name="Oh H.M."/>
            <person name="Kang I."/>
            <person name="Lee K."/>
            <person name="Yang S.J."/>
            <person name="Cho J.C."/>
        </authorList>
    </citation>
    <scope>NUCLEOTIDE SEQUENCE [LARGE SCALE GENOMIC DNA]</scope>
    <source>
        <strain evidence="1 2">IMCC3088</strain>
    </source>
</reference>
<dbReference type="Proteomes" id="UP000005615">
    <property type="component" value="Unassembled WGS sequence"/>
</dbReference>
<dbReference type="InterPro" id="IPR036291">
    <property type="entry name" value="NAD(P)-bd_dom_sf"/>
</dbReference>
<accession>F3L5V3</accession>
<dbReference type="GO" id="GO:0005737">
    <property type="term" value="C:cytoplasm"/>
    <property type="evidence" value="ECO:0007669"/>
    <property type="project" value="TreeGrafter"/>
</dbReference>
<proteinExistence type="predicted"/>
<gene>
    <name evidence="1" type="ORF">IMCC3088_502</name>
</gene>
<dbReference type="AlphaFoldDB" id="F3L5V3"/>
<comment type="caution">
    <text evidence="1">The sequence shown here is derived from an EMBL/GenBank/DDBJ whole genome shotgun (WGS) entry which is preliminary data.</text>
</comment>